<name>X1EYF9_9ZZZZ</name>
<sequence length="29" mass="3527">RLFSSFKCNDSTIYPNYIGINKREYRVQN</sequence>
<organism evidence="1">
    <name type="scientific">marine sediment metagenome</name>
    <dbReference type="NCBI Taxonomy" id="412755"/>
    <lineage>
        <taxon>unclassified sequences</taxon>
        <taxon>metagenomes</taxon>
        <taxon>ecological metagenomes</taxon>
    </lineage>
</organism>
<reference evidence="1" key="1">
    <citation type="journal article" date="2014" name="Front. Microbiol.">
        <title>High frequency of phylogenetically diverse reductive dehalogenase-homologous genes in deep subseafloor sedimentary metagenomes.</title>
        <authorList>
            <person name="Kawai M."/>
            <person name="Futagami T."/>
            <person name="Toyoda A."/>
            <person name="Takaki Y."/>
            <person name="Nishi S."/>
            <person name="Hori S."/>
            <person name="Arai W."/>
            <person name="Tsubouchi T."/>
            <person name="Morono Y."/>
            <person name="Uchiyama I."/>
            <person name="Ito T."/>
            <person name="Fujiyama A."/>
            <person name="Inagaki F."/>
            <person name="Takami H."/>
        </authorList>
    </citation>
    <scope>NUCLEOTIDE SEQUENCE</scope>
    <source>
        <strain evidence="1">Expedition CK06-06</strain>
    </source>
</reference>
<dbReference type="EMBL" id="BARU01001922">
    <property type="protein sequence ID" value="GAH22199.1"/>
    <property type="molecule type" value="Genomic_DNA"/>
</dbReference>
<accession>X1EYF9</accession>
<protein>
    <submittedName>
        <fullName evidence="1">Uncharacterized protein</fullName>
    </submittedName>
</protein>
<gene>
    <name evidence="1" type="ORF">S03H2_04759</name>
</gene>
<comment type="caution">
    <text evidence="1">The sequence shown here is derived from an EMBL/GenBank/DDBJ whole genome shotgun (WGS) entry which is preliminary data.</text>
</comment>
<feature type="non-terminal residue" evidence="1">
    <location>
        <position position="1"/>
    </location>
</feature>
<evidence type="ECO:0000313" key="1">
    <source>
        <dbReference type="EMBL" id="GAH22199.1"/>
    </source>
</evidence>
<proteinExistence type="predicted"/>
<dbReference type="AlphaFoldDB" id="X1EYF9"/>